<evidence type="ECO:0000313" key="5">
    <source>
        <dbReference type="Proteomes" id="UP001596058"/>
    </source>
</evidence>
<reference evidence="5" key="1">
    <citation type="journal article" date="2019" name="Int. J. Syst. Evol. Microbiol.">
        <title>The Global Catalogue of Microorganisms (GCM) 10K type strain sequencing project: providing services to taxonomists for standard genome sequencing and annotation.</title>
        <authorList>
            <consortium name="The Broad Institute Genomics Platform"/>
            <consortium name="The Broad Institute Genome Sequencing Center for Infectious Disease"/>
            <person name="Wu L."/>
            <person name="Ma J."/>
        </authorList>
    </citation>
    <scope>NUCLEOTIDE SEQUENCE [LARGE SCALE GENOMIC DNA]</scope>
    <source>
        <strain evidence="5">CCUG 53903</strain>
    </source>
</reference>
<protein>
    <submittedName>
        <fullName evidence="4">Nickel pincer cofactor biosynthesis protein LarB</fullName>
    </submittedName>
</protein>
<organism evidence="4 5">
    <name type="scientific">Nonomuraea insulae</name>
    <dbReference type="NCBI Taxonomy" id="1616787"/>
    <lineage>
        <taxon>Bacteria</taxon>
        <taxon>Bacillati</taxon>
        <taxon>Actinomycetota</taxon>
        <taxon>Actinomycetes</taxon>
        <taxon>Streptosporangiales</taxon>
        <taxon>Streptosporangiaceae</taxon>
        <taxon>Nonomuraea</taxon>
    </lineage>
</organism>
<dbReference type="InterPro" id="IPR039476">
    <property type="entry name" value="P2CMN_synthase_LarB"/>
</dbReference>
<evidence type="ECO:0000256" key="1">
    <source>
        <dbReference type="SAM" id="MobiDB-lite"/>
    </source>
</evidence>
<feature type="transmembrane region" description="Helical" evidence="2">
    <location>
        <begin position="214"/>
        <end position="241"/>
    </location>
</feature>
<dbReference type="Proteomes" id="UP001596058">
    <property type="component" value="Unassembled WGS sequence"/>
</dbReference>
<dbReference type="EMBL" id="JBHSPA010000047">
    <property type="protein sequence ID" value="MFC5829564.1"/>
    <property type="molecule type" value="Genomic_DNA"/>
</dbReference>
<keyword evidence="2" id="KW-1133">Transmembrane helix</keyword>
<keyword evidence="2" id="KW-0812">Transmembrane</keyword>
<keyword evidence="2" id="KW-0472">Membrane</keyword>
<dbReference type="PANTHER" id="PTHR43064">
    <property type="entry name" value="PHOSPHORIBOSYLAMINOIMIDAZOLE CARBOXYLASE-RELATED"/>
    <property type="match status" value="1"/>
</dbReference>
<dbReference type="PANTHER" id="PTHR43064:SF1">
    <property type="entry name" value="SLL1489 PROTEIN"/>
    <property type="match status" value="1"/>
</dbReference>
<evidence type="ECO:0000313" key="4">
    <source>
        <dbReference type="EMBL" id="MFC5829564.1"/>
    </source>
</evidence>
<keyword evidence="5" id="KW-1185">Reference proteome</keyword>
<dbReference type="Pfam" id="PF00731">
    <property type="entry name" value="AIRC"/>
    <property type="match status" value="1"/>
</dbReference>
<proteinExistence type="predicted"/>
<dbReference type="Gene3D" id="3.40.50.1970">
    <property type="match status" value="1"/>
</dbReference>
<feature type="region of interest" description="Disordered" evidence="1">
    <location>
        <begin position="1"/>
        <end position="21"/>
    </location>
</feature>
<feature type="transmembrane region" description="Helical" evidence="2">
    <location>
        <begin position="173"/>
        <end position="194"/>
    </location>
</feature>
<evidence type="ECO:0000256" key="2">
    <source>
        <dbReference type="SAM" id="Phobius"/>
    </source>
</evidence>
<name>A0ABW1CVA4_9ACTN</name>
<gene>
    <name evidence="4" type="primary">larB</name>
    <name evidence="4" type="ORF">ACFPZ3_37370</name>
</gene>
<dbReference type="SMART" id="SM01001">
    <property type="entry name" value="AIRC"/>
    <property type="match status" value="1"/>
</dbReference>
<dbReference type="SUPFAM" id="SSF52255">
    <property type="entry name" value="N5-CAIR mutase (phosphoribosylaminoimidazole carboxylase, PurE)"/>
    <property type="match status" value="1"/>
</dbReference>
<feature type="domain" description="PurE" evidence="3">
    <location>
        <begin position="118"/>
        <end position="249"/>
    </location>
</feature>
<dbReference type="NCBIfam" id="NF033503">
    <property type="entry name" value="LarB"/>
    <property type="match status" value="1"/>
</dbReference>
<dbReference type="InterPro" id="IPR000031">
    <property type="entry name" value="PurE_dom"/>
</dbReference>
<evidence type="ECO:0000259" key="3">
    <source>
        <dbReference type="SMART" id="SM01001"/>
    </source>
</evidence>
<sequence length="249" mass="25491">MTGRDSDRGTGRDSGRDDRRADLADLADLGHSTLDLDREARQGQAEVVYGPGKTVREIADIVERLLRGNDGAVLVTRIEPEPARAVLALLEPVAGLPPGHHSPAARQLVWRPRDPGAGRVTIVTAGTADGPVAEEAANTCAALGIEVTRVNDVGVAGIHRLAARADELRTAELVIVIAGMEGALASVVGGLVAAPVIAVPTSTGYGASLEGVTALLAMLSSCAAGLVVVNIDSGFGAAMAAHRILRKTA</sequence>
<dbReference type="RefSeq" id="WP_379519056.1">
    <property type="nucleotide sequence ID" value="NZ_JBHSPA010000047.1"/>
</dbReference>
<accession>A0ABW1CVA4</accession>
<comment type="caution">
    <text evidence="4">The sequence shown here is derived from an EMBL/GenBank/DDBJ whole genome shotgun (WGS) entry which is preliminary data.</text>
</comment>